<keyword evidence="4" id="KW-1185">Reference proteome</keyword>
<accession>V4AJK0</accession>
<evidence type="ECO:0000313" key="3">
    <source>
        <dbReference type="EMBL" id="ESO94875.1"/>
    </source>
</evidence>
<dbReference type="SUPFAM" id="SSF47473">
    <property type="entry name" value="EF-hand"/>
    <property type="match status" value="1"/>
</dbReference>
<dbReference type="HOGENOM" id="CLU_1483334_0_0_1"/>
<protein>
    <recommendedName>
        <fullName evidence="5">EF-hand domain-containing protein</fullName>
    </recommendedName>
</protein>
<dbReference type="GO" id="GO:0046872">
    <property type="term" value="F:metal ion binding"/>
    <property type="evidence" value="ECO:0007669"/>
    <property type="project" value="UniProtKB-KW"/>
</dbReference>
<dbReference type="GeneID" id="20247402"/>
<dbReference type="OMA" id="FTHDEIF"/>
<evidence type="ECO:0000256" key="1">
    <source>
        <dbReference type="ARBA" id="ARBA00022723"/>
    </source>
</evidence>
<dbReference type="InterPro" id="IPR011992">
    <property type="entry name" value="EF-hand-dom_pair"/>
</dbReference>
<dbReference type="STRING" id="225164.V4AJK0"/>
<dbReference type="CTD" id="20247402"/>
<gene>
    <name evidence="3" type="ORF">LOTGIDRAFT_227329</name>
</gene>
<keyword evidence="2" id="KW-0677">Repeat</keyword>
<proteinExistence type="predicted"/>
<dbReference type="RefSeq" id="XP_009054440.1">
    <property type="nucleotide sequence ID" value="XM_009056192.1"/>
</dbReference>
<keyword evidence="1" id="KW-0479">Metal-binding</keyword>
<dbReference type="PANTHER" id="PTHR45942">
    <property type="entry name" value="PROTEIN PHOSPATASE 3 REGULATORY SUBUNIT B ALPHA ISOFORM TYPE 1"/>
    <property type="match status" value="1"/>
</dbReference>
<evidence type="ECO:0008006" key="5">
    <source>
        <dbReference type="Google" id="ProtNLM"/>
    </source>
</evidence>
<evidence type="ECO:0000313" key="4">
    <source>
        <dbReference type="Proteomes" id="UP000030746"/>
    </source>
</evidence>
<dbReference type="Proteomes" id="UP000030746">
    <property type="component" value="Unassembled WGS sequence"/>
</dbReference>
<dbReference type="KEGG" id="lgi:LOTGIDRAFT_227329"/>
<dbReference type="EMBL" id="KB201747">
    <property type="protein sequence ID" value="ESO94875.1"/>
    <property type="molecule type" value="Genomic_DNA"/>
</dbReference>
<dbReference type="OrthoDB" id="114727at2759"/>
<reference evidence="3 4" key="1">
    <citation type="journal article" date="2013" name="Nature">
        <title>Insights into bilaterian evolution from three spiralian genomes.</title>
        <authorList>
            <person name="Simakov O."/>
            <person name="Marletaz F."/>
            <person name="Cho S.J."/>
            <person name="Edsinger-Gonzales E."/>
            <person name="Havlak P."/>
            <person name="Hellsten U."/>
            <person name="Kuo D.H."/>
            <person name="Larsson T."/>
            <person name="Lv J."/>
            <person name="Arendt D."/>
            <person name="Savage R."/>
            <person name="Osoegawa K."/>
            <person name="de Jong P."/>
            <person name="Grimwood J."/>
            <person name="Chapman J.A."/>
            <person name="Shapiro H."/>
            <person name="Aerts A."/>
            <person name="Otillar R.P."/>
            <person name="Terry A.Y."/>
            <person name="Boore J.L."/>
            <person name="Grigoriev I.V."/>
            <person name="Lindberg D.R."/>
            <person name="Seaver E.C."/>
            <person name="Weisblat D.A."/>
            <person name="Putnam N.H."/>
            <person name="Rokhsar D.S."/>
        </authorList>
    </citation>
    <scope>NUCLEOTIDE SEQUENCE [LARGE SCALE GENOMIC DNA]</scope>
</reference>
<evidence type="ECO:0000256" key="2">
    <source>
        <dbReference type="ARBA" id="ARBA00022737"/>
    </source>
</evidence>
<dbReference type="AlphaFoldDB" id="V4AJK0"/>
<name>V4AJK0_LOTGI</name>
<organism evidence="3 4">
    <name type="scientific">Lottia gigantea</name>
    <name type="common">Giant owl limpet</name>
    <dbReference type="NCBI Taxonomy" id="225164"/>
    <lineage>
        <taxon>Eukaryota</taxon>
        <taxon>Metazoa</taxon>
        <taxon>Spiralia</taxon>
        <taxon>Lophotrochozoa</taxon>
        <taxon>Mollusca</taxon>
        <taxon>Gastropoda</taxon>
        <taxon>Patellogastropoda</taxon>
        <taxon>Lottioidea</taxon>
        <taxon>Lottiidae</taxon>
        <taxon>Lottia</taxon>
    </lineage>
</organism>
<dbReference type="Gene3D" id="1.10.238.10">
    <property type="entry name" value="EF-hand"/>
    <property type="match status" value="1"/>
</dbReference>
<sequence length="182" mass="20762">MGNEASFLTTEQIQEISTQTPFKSKDVEKLLKRYAHYDSSEKGINGIPYNTCVSMPEFAGNKFAPHLMQHYMDKNSRKIYPKQFLLICGAFSPETSALKKKELLFEIFDSGKSGVMTHGEVFSLYKILFGNAVSDKIILDLTFRALNHPDLDKPGEIRKDEFLKMIPDNEIKTKFSVDLQII</sequence>